<dbReference type="InterPro" id="IPR050570">
    <property type="entry name" value="Cell_wall_metabolism_enzyme"/>
</dbReference>
<feature type="transmembrane region" description="Helical" evidence="1">
    <location>
        <begin position="25"/>
        <end position="46"/>
    </location>
</feature>
<dbReference type="STRING" id="927664.SAMN05421780_101371"/>
<reference evidence="3 4" key="1">
    <citation type="submission" date="2016-10" db="EMBL/GenBank/DDBJ databases">
        <authorList>
            <person name="de Groot N.N."/>
        </authorList>
    </citation>
    <scope>NUCLEOTIDE SEQUENCE [LARGE SCALE GENOMIC DNA]</scope>
    <source>
        <strain evidence="3 4">DSM 6793</strain>
    </source>
</reference>
<dbReference type="OrthoDB" id="9810477at2"/>
<dbReference type="PANTHER" id="PTHR21666">
    <property type="entry name" value="PEPTIDASE-RELATED"/>
    <property type="match status" value="1"/>
</dbReference>
<dbReference type="Proteomes" id="UP000199514">
    <property type="component" value="Unassembled WGS sequence"/>
</dbReference>
<dbReference type="Gene3D" id="2.70.70.10">
    <property type="entry name" value="Glucose Permease (Domain IIA)"/>
    <property type="match status" value="1"/>
</dbReference>
<sequence>MAKIKYYYNTHTCTYEKVRTSAWDILFNISAFIILAALAGAGAYWFGSRFFESGREAALRKENEELKFYYELLGKELNKSQEVLASLQTRDDNIYRVIFEADPIPAAVRGAGIGGANHYKDLLDKGLEQQELIINTFARADKLKKQLYVQAKSYDEITGLVKNKQKMLACLPAIQPVRNSDINMLAGFGGRIDPVYKTPKFHSGMDFGAKTGSKIYATGKGVVSVAGYGKHLAGYGQCVVINHGYGYQTLYGHMSKVKVRVGQRINRGDVIGLVGSTGKSTGPHLHYEVIKGGQKINPVNFYYNDISPKEYQNMLDVSSRQSQTYD</sequence>
<dbReference type="SUPFAM" id="SSF51261">
    <property type="entry name" value="Duplicated hybrid motif"/>
    <property type="match status" value="1"/>
</dbReference>
<dbReference type="InterPro" id="IPR011055">
    <property type="entry name" value="Dup_hybrid_motif"/>
</dbReference>
<keyword evidence="1" id="KW-1133">Transmembrane helix</keyword>
<keyword evidence="4" id="KW-1185">Reference proteome</keyword>
<accession>A0A1I1DP54</accession>
<gene>
    <name evidence="3" type="ORF">SAMN05421780_101371</name>
</gene>
<keyword evidence="3" id="KW-0378">Hydrolase</keyword>
<dbReference type="EMBL" id="FOLE01000001">
    <property type="protein sequence ID" value="SFB76681.1"/>
    <property type="molecule type" value="Genomic_DNA"/>
</dbReference>
<dbReference type="CDD" id="cd12797">
    <property type="entry name" value="M23_peptidase"/>
    <property type="match status" value="1"/>
</dbReference>
<evidence type="ECO:0000256" key="1">
    <source>
        <dbReference type="SAM" id="Phobius"/>
    </source>
</evidence>
<dbReference type="RefSeq" id="WP_091506336.1">
    <property type="nucleotide sequence ID" value="NZ_FOLE01000001.1"/>
</dbReference>
<organism evidence="3 4">
    <name type="scientific">Flexibacter flexilis DSM 6793</name>
    <dbReference type="NCBI Taxonomy" id="927664"/>
    <lineage>
        <taxon>Bacteria</taxon>
        <taxon>Pseudomonadati</taxon>
        <taxon>Bacteroidota</taxon>
        <taxon>Cytophagia</taxon>
        <taxon>Cytophagales</taxon>
        <taxon>Flexibacteraceae</taxon>
        <taxon>Flexibacter</taxon>
    </lineage>
</organism>
<dbReference type="Pfam" id="PF01551">
    <property type="entry name" value="Peptidase_M23"/>
    <property type="match status" value="1"/>
</dbReference>
<evidence type="ECO:0000313" key="4">
    <source>
        <dbReference type="Proteomes" id="UP000199514"/>
    </source>
</evidence>
<keyword evidence="1" id="KW-0472">Membrane</keyword>
<dbReference type="GO" id="GO:0004222">
    <property type="term" value="F:metalloendopeptidase activity"/>
    <property type="evidence" value="ECO:0007669"/>
    <property type="project" value="TreeGrafter"/>
</dbReference>
<name>A0A1I1DP54_9BACT</name>
<proteinExistence type="predicted"/>
<feature type="domain" description="M23ase beta-sheet core" evidence="2">
    <location>
        <begin position="200"/>
        <end position="298"/>
    </location>
</feature>
<evidence type="ECO:0000259" key="2">
    <source>
        <dbReference type="Pfam" id="PF01551"/>
    </source>
</evidence>
<dbReference type="PANTHER" id="PTHR21666:SF286">
    <property type="entry name" value="LIPOPROTEIN NLPD"/>
    <property type="match status" value="1"/>
</dbReference>
<dbReference type="InterPro" id="IPR016047">
    <property type="entry name" value="M23ase_b-sheet_dom"/>
</dbReference>
<dbReference type="FunFam" id="2.70.70.10:FF:000006">
    <property type="entry name" value="M23 family peptidase"/>
    <property type="match status" value="1"/>
</dbReference>
<evidence type="ECO:0000313" key="3">
    <source>
        <dbReference type="EMBL" id="SFB76681.1"/>
    </source>
</evidence>
<dbReference type="AlphaFoldDB" id="A0A1I1DP54"/>
<protein>
    <submittedName>
        <fullName evidence="3">Murein DD-endopeptidase MepM and murein hydrolase activator NlpD, contain LysM domain</fullName>
    </submittedName>
</protein>
<keyword evidence="1" id="KW-0812">Transmembrane</keyword>